<comment type="similarity">
    <text evidence="2 13">Belongs to the fatty acid desaturase type 1 family.</text>
</comment>
<evidence type="ECO:0000256" key="12">
    <source>
        <dbReference type="ARBA" id="ARBA00023160"/>
    </source>
</evidence>
<dbReference type="Pfam" id="PF00487">
    <property type="entry name" value="FA_desaturase"/>
    <property type="match status" value="1"/>
</dbReference>
<evidence type="ECO:0000256" key="6">
    <source>
        <dbReference type="ARBA" id="ARBA00022832"/>
    </source>
</evidence>
<evidence type="ECO:0000313" key="17">
    <source>
        <dbReference type="RefSeq" id="XP_002137334.2"/>
    </source>
</evidence>
<comment type="subcellular location">
    <subcellularLocation>
        <location evidence="1">Membrane</location>
        <topology evidence="1">Multi-pass membrane protein</topology>
    </subcellularLocation>
</comment>
<evidence type="ECO:0000256" key="10">
    <source>
        <dbReference type="ARBA" id="ARBA00023098"/>
    </source>
</evidence>
<evidence type="ECO:0000256" key="2">
    <source>
        <dbReference type="ARBA" id="ARBA00009295"/>
    </source>
</evidence>
<evidence type="ECO:0000256" key="3">
    <source>
        <dbReference type="ARBA" id="ARBA00022516"/>
    </source>
</evidence>
<keyword evidence="9" id="KW-0408">Iron</keyword>
<keyword evidence="7 14" id="KW-1133">Transmembrane helix</keyword>
<dbReference type="KEGG" id="dpo:6897154"/>
<dbReference type="PRINTS" id="PR00075">
    <property type="entry name" value="FACDDSATRASE"/>
</dbReference>
<dbReference type="AlphaFoldDB" id="A0A6I8V2L6"/>
<dbReference type="InParanoid" id="A0A6I8V2L6"/>
<evidence type="ECO:0000256" key="13">
    <source>
        <dbReference type="RuleBase" id="RU000581"/>
    </source>
</evidence>
<dbReference type="CDD" id="cd03505">
    <property type="entry name" value="Delta9-FADS-like"/>
    <property type="match status" value="1"/>
</dbReference>
<dbReference type="InterPro" id="IPR001522">
    <property type="entry name" value="FADS-1_CS"/>
</dbReference>
<dbReference type="PROSITE" id="PS00476">
    <property type="entry name" value="FATTY_ACID_DESATUR_1"/>
    <property type="match status" value="1"/>
</dbReference>
<feature type="domain" description="Fatty acid desaturase" evidence="15">
    <location>
        <begin position="75"/>
        <end position="283"/>
    </location>
</feature>
<keyword evidence="16" id="KW-1185">Reference proteome</keyword>
<dbReference type="RefSeq" id="XP_002137334.2">
    <property type="nucleotide sequence ID" value="XM_002137298.2"/>
</dbReference>
<feature type="transmembrane region" description="Helical" evidence="14">
    <location>
        <begin position="196"/>
        <end position="216"/>
    </location>
</feature>
<dbReference type="Proteomes" id="UP000001819">
    <property type="component" value="Chromosome 2"/>
</dbReference>
<keyword evidence="8 13" id="KW-0560">Oxidoreductase</keyword>
<proteinExistence type="inferred from homology"/>
<evidence type="ECO:0000256" key="4">
    <source>
        <dbReference type="ARBA" id="ARBA00022692"/>
    </source>
</evidence>
<feature type="transmembrane region" description="Helical" evidence="14">
    <location>
        <begin position="78"/>
        <end position="98"/>
    </location>
</feature>
<keyword evidence="3 13" id="KW-0444">Lipid biosynthesis</keyword>
<evidence type="ECO:0000256" key="9">
    <source>
        <dbReference type="ARBA" id="ARBA00023004"/>
    </source>
</evidence>
<evidence type="ECO:0000259" key="15">
    <source>
        <dbReference type="Pfam" id="PF00487"/>
    </source>
</evidence>
<evidence type="ECO:0000256" key="1">
    <source>
        <dbReference type="ARBA" id="ARBA00004141"/>
    </source>
</evidence>
<comment type="cofactor">
    <cofactor evidence="13">
        <name>Fe(2+)</name>
        <dbReference type="ChEBI" id="CHEBI:29033"/>
    </cofactor>
</comment>
<dbReference type="InterPro" id="IPR015876">
    <property type="entry name" value="Acyl-CoA_DS"/>
</dbReference>
<feature type="transmembrane region" description="Helical" evidence="14">
    <location>
        <begin position="110"/>
        <end position="131"/>
    </location>
</feature>
<evidence type="ECO:0000256" key="5">
    <source>
        <dbReference type="ARBA" id="ARBA00022723"/>
    </source>
</evidence>
<keyword evidence="5" id="KW-0479">Metal-binding</keyword>
<keyword evidence="6" id="KW-0276">Fatty acid metabolism</keyword>
<evidence type="ECO:0000256" key="7">
    <source>
        <dbReference type="ARBA" id="ARBA00022989"/>
    </source>
</evidence>
<evidence type="ECO:0000256" key="8">
    <source>
        <dbReference type="ARBA" id="ARBA00023002"/>
    </source>
</evidence>
<keyword evidence="12 13" id="KW-0275">Fatty acid biosynthesis</keyword>
<reference evidence="17" key="2">
    <citation type="submission" date="2025-08" db="UniProtKB">
        <authorList>
            <consortium name="RefSeq"/>
        </authorList>
    </citation>
    <scope>IDENTIFICATION</scope>
    <source>
        <strain evidence="17">MV-25-SWS-2005</strain>
        <tissue evidence="17">Whole body</tissue>
    </source>
</reference>
<dbReference type="PANTHER" id="PTHR11351:SF31">
    <property type="entry name" value="DESATURASE 1, ISOFORM A-RELATED"/>
    <property type="match status" value="1"/>
</dbReference>
<organism evidence="16 17">
    <name type="scientific">Drosophila pseudoobscura pseudoobscura</name>
    <name type="common">Fruit fly</name>
    <dbReference type="NCBI Taxonomy" id="46245"/>
    <lineage>
        <taxon>Eukaryota</taxon>
        <taxon>Metazoa</taxon>
        <taxon>Ecdysozoa</taxon>
        <taxon>Arthropoda</taxon>
        <taxon>Hexapoda</taxon>
        <taxon>Insecta</taxon>
        <taxon>Pterygota</taxon>
        <taxon>Neoptera</taxon>
        <taxon>Endopterygota</taxon>
        <taxon>Diptera</taxon>
        <taxon>Brachycera</taxon>
        <taxon>Muscomorpha</taxon>
        <taxon>Ephydroidea</taxon>
        <taxon>Drosophilidae</taxon>
        <taxon>Drosophila</taxon>
        <taxon>Sophophora</taxon>
    </lineage>
</organism>
<evidence type="ECO:0000256" key="11">
    <source>
        <dbReference type="ARBA" id="ARBA00023136"/>
    </source>
</evidence>
<keyword evidence="4 13" id="KW-0812">Transmembrane</keyword>
<dbReference type="GO" id="GO:0005789">
    <property type="term" value="C:endoplasmic reticulum membrane"/>
    <property type="evidence" value="ECO:0007669"/>
    <property type="project" value="TreeGrafter"/>
</dbReference>
<accession>A0A6I8V2L6</accession>
<gene>
    <name evidence="17" type="primary">LOC6897154</name>
</gene>
<evidence type="ECO:0000313" key="16">
    <source>
        <dbReference type="Proteomes" id="UP000001819"/>
    </source>
</evidence>
<comment type="domain">
    <text evidence="13">The histidine box domains are involved in binding the catalytic metal ions.</text>
</comment>
<evidence type="ECO:0000256" key="14">
    <source>
        <dbReference type="SAM" id="Phobius"/>
    </source>
</evidence>
<dbReference type="PANTHER" id="PTHR11351">
    <property type="entry name" value="ACYL-COA DESATURASE"/>
    <property type="match status" value="1"/>
</dbReference>
<sequence length="362" mass="41993">MPPNSEVVEFGPKVSDTTGVLYEMDAEPEGTAKDLSTLKTTDGRKLELVWMNIVLFIYVHTASVYGIWLLLTAIKWQTFVFSVILFLFSTVGISGGAHRLWAHRTFKANLPLRLILLFFNTLAFQDAVYNWSRDHRLHHKYSETDADPYNSRRGWFFSHMGWLCCKKHPNVTAKGKLIDLSDLRRDPLVMFQKKHYLILMPICCFILPTLVPVYFWGESLSVAWHVPALLRWCLVLNGVWLLNSSAHLYGKRPYDQSISPTNQSFLIWLRMGEGYHNYHHVFPWDYKSAEMGHFSQDLTTNFIKTFARLGWAYDLKSVSLDMVQKRVLRTGDGTHPIWGWGDKDHPQQDIDSTIITHKKKIK</sequence>
<name>A0A6I8V2L6_DROPS</name>
<dbReference type="GO" id="GO:0006636">
    <property type="term" value="P:unsaturated fatty acid biosynthetic process"/>
    <property type="evidence" value="ECO:0007669"/>
    <property type="project" value="TreeGrafter"/>
</dbReference>
<keyword evidence="10" id="KW-0443">Lipid metabolism</keyword>
<keyword evidence="11 14" id="KW-0472">Membrane</keyword>
<dbReference type="GO" id="GO:0004768">
    <property type="term" value="F:stearoyl-CoA 9-desaturase activity"/>
    <property type="evidence" value="ECO:0007669"/>
    <property type="project" value="TreeGrafter"/>
</dbReference>
<reference evidence="16" key="1">
    <citation type="submission" date="2024-06" db="UniProtKB">
        <authorList>
            <consortium name="RefSeq"/>
        </authorList>
    </citation>
    <scope>NUCLEOTIDE SEQUENCE [LARGE SCALE GENOMIC DNA]</scope>
    <source>
        <strain evidence="16">MV2-25</strain>
    </source>
</reference>
<dbReference type="GO" id="GO:0005506">
    <property type="term" value="F:iron ion binding"/>
    <property type="evidence" value="ECO:0007669"/>
    <property type="project" value="TreeGrafter"/>
</dbReference>
<feature type="transmembrane region" description="Helical" evidence="14">
    <location>
        <begin position="48"/>
        <end position="71"/>
    </location>
</feature>
<protein>
    <submittedName>
        <fullName evidence="17">Acyl-CoA Delta(11) desaturase-like</fullName>
    </submittedName>
</protein>
<feature type="transmembrane region" description="Helical" evidence="14">
    <location>
        <begin position="222"/>
        <end position="242"/>
    </location>
</feature>
<dbReference type="InterPro" id="IPR005804">
    <property type="entry name" value="FA_desaturase_dom"/>
</dbReference>